<keyword evidence="4" id="KW-0066">ATP synthesis</keyword>
<dbReference type="InterPro" id="IPR002842">
    <property type="entry name" value="ATPase_V1_Esu"/>
</dbReference>
<dbReference type="RefSeq" id="WP_074199018.1">
    <property type="nucleotide sequence ID" value="NZ_FSQZ01000001.1"/>
</dbReference>
<dbReference type="Pfam" id="PF01991">
    <property type="entry name" value="vATP-synt_E"/>
    <property type="match status" value="1"/>
</dbReference>
<keyword evidence="2 4" id="KW-0813">Transport</keyword>
<name>A0ABY1JAX8_9BACT</name>
<dbReference type="EMBL" id="FSQZ01000001">
    <property type="protein sequence ID" value="SIN62678.1"/>
    <property type="molecule type" value="Genomic_DNA"/>
</dbReference>
<keyword evidence="4" id="KW-0375">Hydrogen ion transport</keyword>
<keyword evidence="5" id="KW-0175">Coiled coil</keyword>
<evidence type="ECO:0000313" key="6">
    <source>
        <dbReference type="EMBL" id="SIN62678.1"/>
    </source>
</evidence>
<feature type="coiled-coil region" evidence="5">
    <location>
        <begin position="11"/>
        <end position="46"/>
    </location>
</feature>
<evidence type="ECO:0000256" key="2">
    <source>
        <dbReference type="ARBA" id="ARBA00022448"/>
    </source>
</evidence>
<dbReference type="InterPro" id="IPR038495">
    <property type="entry name" value="ATPase_E_C"/>
</dbReference>
<protein>
    <recommendedName>
        <fullName evidence="4">V-type proton ATPase subunit E</fullName>
    </recommendedName>
    <alternativeName>
        <fullName evidence="4">V-ATPase subunit E</fullName>
    </alternativeName>
</protein>
<comment type="function">
    <text evidence="4">Produces ATP from ADP in the presence of a proton gradient across the membrane.</text>
</comment>
<comment type="caution">
    <text evidence="6">The sequence shown here is derived from an EMBL/GenBank/DDBJ whole genome shotgun (WGS) entry which is preliminary data.</text>
</comment>
<dbReference type="SUPFAM" id="SSF160527">
    <property type="entry name" value="V-type ATPase subunit E-like"/>
    <property type="match status" value="1"/>
</dbReference>
<organism evidence="6 7">
    <name type="scientific">Acetomicrobium flavidum</name>
    <dbReference type="NCBI Taxonomy" id="49896"/>
    <lineage>
        <taxon>Bacteria</taxon>
        <taxon>Thermotogati</taxon>
        <taxon>Synergistota</taxon>
        <taxon>Synergistia</taxon>
        <taxon>Synergistales</taxon>
        <taxon>Acetomicrobiaceae</taxon>
        <taxon>Acetomicrobium</taxon>
    </lineage>
</organism>
<dbReference type="Proteomes" id="UP000185093">
    <property type="component" value="Unassembled WGS sequence"/>
</dbReference>
<evidence type="ECO:0000256" key="4">
    <source>
        <dbReference type="HAMAP-Rule" id="MF_00311"/>
    </source>
</evidence>
<sequence>MALADVKTKIEEDAKKQADDILKKAKEQADEILAKAKEEARQIQEEWLQRANTERENVFKRREIVANLDLRKLELAMKRSLIEEILNQALVKLCSLNKERYSTFVEKLLKLAVEESESSEGIIYIGENEKVITPEWVANFNKQHNAKIILAGEPMPFKGGFVLNVGDIDINCSFDMLITNIQDELELVIAKELFSD</sequence>
<dbReference type="HAMAP" id="MF_00311">
    <property type="entry name" value="ATP_synth_E_arch"/>
    <property type="match status" value="1"/>
</dbReference>
<evidence type="ECO:0000256" key="5">
    <source>
        <dbReference type="SAM" id="Coils"/>
    </source>
</evidence>
<evidence type="ECO:0000313" key="7">
    <source>
        <dbReference type="Proteomes" id="UP000185093"/>
    </source>
</evidence>
<dbReference type="Gene3D" id="1.20.5.620">
    <property type="entry name" value="F1F0 ATP synthase subunit B, membrane domain"/>
    <property type="match status" value="1"/>
</dbReference>
<evidence type="ECO:0000256" key="3">
    <source>
        <dbReference type="ARBA" id="ARBA00023065"/>
    </source>
</evidence>
<keyword evidence="3 4" id="KW-0406">Ion transport</keyword>
<evidence type="ECO:0000256" key="1">
    <source>
        <dbReference type="ARBA" id="ARBA00005901"/>
    </source>
</evidence>
<proteinExistence type="inferred from homology"/>
<keyword evidence="7" id="KW-1185">Reference proteome</keyword>
<reference evidence="6 7" key="1">
    <citation type="submission" date="2016-11" db="EMBL/GenBank/DDBJ databases">
        <authorList>
            <person name="Varghese N."/>
            <person name="Submissions S."/>
        </authorList>
    </citation>
    <scope>NUCLEOTIDE SEQUENCE [LARGE SCALE GENOMIC DNA]</scope>
    <source>
        <strain evidence="6 7">DSM 20664</strain>
    </source>
</reference>
<gene>
    <name evidence="4" type="primary">atpE</name>
    <name evidence="6" type="ORF">SAMN05444368_0222</name>
</gene>
<dbReference type="Gene3D" id="3.30.2320.30">
    <property type="entry name" value="ATP synthase, E subunit, C-terminal"/>
    <property type="match status" value="1"/>
</dbReference>
<comment type="similarity">
    <text evidence="1 4">Belongs to the V-ATPase E subunit family.</text>
</comment>
<accession>A0ABY1JAX8</accession>